<evidence type="ECO:0000256" key="1">
    <source>
        <dbReference type="SAM" id="MobiDB-lite"/>
    </source>
</evidence>
<dbReference type="AlphaFoldDB" id="A0A9Q1EKX7"/>
<name>A0A9Q1EKX7_SYNKA</name>
<feature type="region of interest" description="Disordered" evidence="1">
    <location>
        <begin position="1"/>
        <end position="28"/>
    </location>
</feature>
<dbReference type="EMBL" id="JAINUF010000016">
    <property type="protein sequence ID" value="KAJ8340701.1"/>
    <property type="molecule type" value="Genomic_DNA"/>
</dbReference>
<reference evidence="2" key="1">
    <citation type="journal article" date="2023" name="Science">
        <title>Genome structures resolve the early diversification of teleost fishes.</title>
        <authorList>
            <person name="Parey E."/>
            <person name="Louis A."/>
            <person name="Montfort J."/>
            <person name="Bouchez O."/>
            <person name="Roques C."/>
            <person name="Iampietro C."/>
            <person name="Lluch J."/>
            <person name="Castinel A."/>
            <person name="Donnadieu C."/>
            <person name="Desvignes T."/>
            <person name="Floi Bucao C."/>
            <person name="Jouanno E."/>
            <person name="Wen M."/>
            <person name="Mejri S."/>
            <person name="Dirks R."/>
            <person name="Jansen H."/>
            <person name="Henkel C."/>
            <person name="Chen W.J."/>
            <person name="Zahm M."/>
            <person name="Cabau C."/>
            <person name="Klopp C."/>
            <person name="Thompson A.W."/>
            <person name="Robinson-Rechavi M."/>
            <person name="Braasch I."/>
            <person name="Lecointre G."/>
            <person name="Bobe J."/>
            <person name="Postlethwait J.H."/>
            <person name="Berthelot C."/>
            <person name="Roest Crollius H."/>
            <person name="Guiguen Y."/>
        </authorList>
    </citation>
    <scope>NUCLEOTIDE SEQUENCE</scope>
    <source>
        <strain evidence="2">WJC10195</strain>
    </source>
</reference>
<evidence type="ECO:0000313" key="3">
    <source>
        <dbReference type="Proteomes" id="UP001152622"/>
    </source>
</evidence>
<comment type="caution">
    <text evidence="2">The sequence shown here is derived from an EMBL/GenBank/DDBJ whole genome shotgun (WGS) entry which is preliminary data.</text>
</comment>
<gene>
    <name evidence="2" type="ORF">SKAU_G00353340</name>
</gene>
<dbReference type="Proteomes" id="UP001152622">
    <property type="component" value="Chromosome 16"/>
</dbReference>
<evidence type="ECO:0000313" key="2">
    <source>
        <dbReference type="EMBL" id="KAJ8340701.1"/>
    </source>
</evidence>
<proteinExistence type="predicted"/>
<protein>
    <submittedName>
        <fullName evidence="2">Uncharacterized protein</fullName>
    </submittedName>
</protein>
<keyword evidence="3" id="KW-1185">Reference proteome</keyword>
<accession>A0A9Q1EKX7</accession>
<organism evidence="2 3">
    <name type="scientific">Synaphobranchus kaupii</name>
    <name type="common">Kaup's arrowtooth eel</name>
    <dbReference type="NCBI Taxonomy" id="118154"/>
    <lineage>
        <taxon>Eukaryota</taxon>
        <taxon>Metazoa</taxon>
        <taxon>Chordata</taxon>
        <taxon>Craniata</taxon>
        <taxon>Vertebrata</taxon>
        <taxon>Euteleostomi</taxon>
        <taxon>Actinopterygii</taxon>
        <taxon>Neopterygii</taxon>
        <taxon>Teleostei</taxon>
        <taxon>Anguilliformes</taxon>
        <taxon>Synaphobranchidae</taxon>
        <taxon>Synaphobranchus</taxon>
    </lineage>
</organism>
<sequence length="71" mass="7711">MAAVSAHHAERTEIAEGEGMTTGENRGYDSNLKFSFIISFRDPPMGDLDNSRIAICSQLRRCQASKGGLPP</sequence>